<comment type="caution">
    <text evidence="1">The sequence shown here is derived from an EMBL/GenBank/DDBJ whole genome shotgun (WGS) entry which is preliminary data.</text>
</comment>
<dbReference type="Proteomes" id="UP001651158">
    <property type="component" value="Unassembled WGS sequence"/>
</dbReference>
<evidence type="ECO:0000313" key="2">
    <source>
        <dbReference type="Proteomes" id="UP001651158"/>
    </source>
</evidence>
<reference evidence="1 2" key="1">
    <citation type="journal article" date="2022" name="Front. Cell. Infect. Microbiol.">
        <title>The Genomes of Two Strains of Taenia crassiceps the Animal Model for the Study of Human Cysticercosis.</title>
        <authorList>
            <person name="Bobes R.J."/>
            <person name="Estrada K."/>
            <person name="Rios-Valencia D.G."/>
            <person name="Calderon-Gallegos A."/>
            <person name="de la Torre P."/>
            <person name="Carrero J.C."/>
            <person name="Sanchez-Flores A."/>
            <person name="Laclette J.P."/>
        </authorList>
    </citation>
    <scope>NUCLEOTIDE SEQUENCE [LARGE SCALE GENOMIC DNA]</scope>
    <source>
        <strain evidence="1">WFUcys</strain>
    </source>
</reference>
<sequence length="194" mass="21504">MEHYFLHSVGALNIDVTAHFSGPFISCACRKVDYFHHNILCIGGTPTWGMGRFAILLSVDSLATVVFWSCLRKAYCLRLQLHFVAVLVAFLSELIGLANRRASRPEESLFVLQCGSCYEKYRSALGSRMVDNDLSVAAAKTTSALVEFAAHCNKSRNFLISPPLLFPLSSLATLRVDGDQLVDLPHRLHLCSSR</sequence>
<name>A0ABR4Q3Z8_9CEST</name>
<gene>
    <name evidence="1" type="ORF">TcWFU_007093</name>
</gene>
<proteinExistence type="predicted"/>
<dbReference type="EMBL" id="JAKROA010000013">
    <property type="protein sequence ID" value="KAL5104306.1"/>
    <property type="molecule type" value="Genomic_DNA"/>
</dbReference>
<organism evidence="1 2">
    <name type="scientific">Taenia crassiceps</name>
    <dbReference type="NCBI Taxonomy" id="6207"/>
    <lineage>
        <taxon>Eukaryota</taxon>
        <taxon>Metazoa</taxon>
        <taxon>Spiralia</taxon>
        <taxon>Lophotrochozoa</taxon>
        <taxon>Platyhelminthes</taxon>
        <taxon>Cestoda</taxon>
        <taxon>Eucestoda</taxon>
        <taxon>Cyclophyllidea</taxon>
        <taxon>Taeniidae</taxon>
        <taxon>Taenia</taxon>
    </lineage>
</organism>
<protein>
    <submittedName>
        <fullName evidence="1">Uncharacterized protein</fullName>
    </submittedName>
</protein>
<keyword evidence="2" id="KW-1185">Reference proteome</keyword>
<evidence type="ECO:0000313" key="1">
    <source>
        <dbReference type="EMBL" id="KAL5104306.1"/>
    </source>
</evidence>
<accession>A0ABR4Q3Z8</accession>